<proteinExistence type="predicted"/>
<feature type="region of interest" description="Disordered" evidence="1">
    <location>
        <begin position="1"/>
        <end position="20"/>
    </location>
</feature>
<feature type="region of interest" description="Disordered" evidence="1">
    <location>
        <begin position="94"/>
        <end position="120"/>
    </location>
</feature>
<reference evidence="2" key="1">
    <citation type="submission" date="2020-03" db="EMBL/GenBank/DDBJ databases">
        <authorList>
            <person name="Weist P."/>
        </authorList>
    </citation>
    <scope>NUCLEOTIDE SEQUENCE</scope>
</reference>
<comment type="caution">
    <text evidence="2">The sequence shown here is derived from an EMBL/GenBank/DDBJ whole genome shotgun (WGS) entry which is preliminary data.</text>
</comment>
<feature type="compositionally biased region" description="Low complexity" evidence="1">
    <location>
        <begin position="1"/>
        <end position="15"/>
    </location>
</feature>
<gene>
    <name evidence="2" type="ORF">PLEPLA_LOCUS3387</name>
</gene>
<dbReference type="AlphaFoldDB" id="A0A9N7Y8Y0"/>
<protein>
    <submittedName>
        <fullName evidence="2">Uncharacterized protein</fullName>
    </submittedName>
</protein>
<dbReference type="EMBL" id="CADEAL010000168">
    <property type="protein sequence ID" value="CAB1415669.1"/>
    <property type="molecule type" value="Genomic_DNA"/>
</dbReference>
<dbReference type="Proteomes" id="UP001153269">
    <property type="component" value="Unassembled WGS sequence"/>
</dbReference>
<evidence type="ECO:0000313" key="3">
    <source>
        <dbReference type="Proteomes" id="UP001153269"/>
    </source>
</evidence>
<organism evidence="2 3">
    <name type="scientific">Pleuronectes platessa</name>
    <name type="common">European plaice</name>
    <dbReference type="NCBI Taxonomy" id="8262"/>
    <lineage>
        <taxon>Eukaryota</taxon>
        <taxon>Metazoa</taxon>
        <taxon>Chordata</taxon>
        <taxon>Craniata</taxon>
        <taxon>Vertebrata</taxon>
        <taxon>Euteleostomi</taxon>
        <taxon>Actinopterygii</taxon>
        <taxon>Neopterygii</taxon>
        <taxon>Teleostei</taxon>
        <taxon>Neoteleostei</taxon>
        <taxon>Acanthomorphata</taxon>
        <taxon>Carangaria</taxon>
        <taxon>Pleuronectiformes</taxon>
        <taxon>Pleuronectoidei</taxon>
        <taxon>Pleuronectidae</taxon>
        <taxon>Pleuronectes</taxon>
    </lineage>
</organism>
<keyword evidence="3" id="KW-1185">Reference proteome</keyword>
<evidence type="ECO:0000313" key="2">
    <source>
        <dbReference type="EMBL" id="CAB1415669.1"/>
    </source>
</evidence>
<accession>A0A9N7Y8Y0</accession>
<name>A0A9N7Y8Y0_PLEPL</name>
<evidence type="ECO:0000256" key="1">
    <source>
        <dbReference type="SAM" id="MobiDB-lite"/>
    </source>
</evidence>
<sequence>MSPATPSQASPSAPALPTEPHKVTLEISDRLPSHLIELNCVGMLARWPRKGDVFVIVPENNCDISSPSIEAVLLQNNTSVLAVIRPDFLGELEPIPAEPMKTPRRKGTSPPSGWAQDLLA</sequence>